<keyword evidence="2 10" id="KW-0575">Peroxidase</keyword>
<feature type="binding site" evidence="7">
    <location>
        <position position="255"/>
    </location>
    <ligand>
        <name>Ca(2+)</name>
        <dbReference type="ChEBI" id="CHEBI:29108"/>
        <label>2</label>
    </ligand>
</feature>
<dbReference type="PROSITE" id="PS50873">
    <property type="entry name" value="PEROXIDASE_4"/>
    <property type="match status" value="1"/>
</dbReference>
<dbReference type="OrthoDB" id="2113341at2759"/>
<protein>
    <recommendedName>
        <fullName evidence="10">Peroxidase</fullName>
        <ecNumber evidence="10">1.11.1.-</ecNumber>
    </recommendedName>
</protein>
<dbReference type="GO" id="GO:0004601">
    <property type="term" value="F:peroxidase activity"/>
    <property type="evidence" value="ECO:0007669"/>
    <property type="project" value="UniProtKB-KW"/>
</dbReference>
<evidence type="ECO:0000256" key="2">
    <source>
        <dbReference type="ARBA" id="ARBA00022559"/>
    </source>
</evidence>
<keyword evidence="4 10" id="KW-0560">Oxidoreductase</keyword>
<organism evidence="12 13">
    <name type="scientific">Amniculicola lignicola CBS 123094</name>
    <dbReference type="NCBI Taxonomy" id="1392246"/>
    <lineage>
        <taxon>Eukaryota</taxon>
        <taxon>Fungi</taxon>
        <taxon>Dikarya</taxon>
        <taxon>Ascomycota</taxon>
        <taxon>Pezizomycotina</taxon>
        <taxon>Dothideomycetes</taxon>
        <taxon>Pleosporomycetidae</taxon>
        <taxon>Pleosporales</taxon>
        <taxon>Amniculicolaceae</taxon>
        <taxon>Amniculicola</taxon>
    </lineage>
</organism>
<dbReference type="PANTHER" id="PTHR31356:SF66">
    <property type="entry name" value="CATALASE-PEROXIDASE"/>
    <property type="match status" value="1"/>
</dbReference>
<name>A0A6A5VWT8_9PLEO</name>
<keyword evidence="3 7" id="KW-0349">Heme</keyword>
<reference evidence="12" key="1">
    <citation type="journal article" date="2020" name="Stud. Mycol.">
        <title>101 Dothideomycetes genomes: a test case for predicting lifestyles and emergence of pathogens.</title>
        <authorList>
            <person name="Haridas S."/>
            <person name="Albert R."/>
            <person name="Binder M."/>
            <person name="Bloem J."/>
            <person name="Labutti K."/>
            <person name="Salamov A."/>
            <person name="Andreopoulos B."/>
            <person name="Baker S."/>
            <person name="Barry K."/>
            <person name="Bills G."/>
            <person name="Bluhm B."/>
            <person name="Cannon C."/>
            <person name="Castanera R."/>
            <person name="Culley D."/>
            <person name="Daum C."/>
            <person name="Ezra D."/>
            <person name="Gonzalez J."/>
            <person name="Henrissat B."/>
            <person name="Kuo A."/>
            <person name="Liang C."/>
            <person name="Lipzen A."/>
            <person name="Lutzoni F."/>
            <person name="Magnuson J."/>
            <person name="Mondo S."/>
            <person name="Nolan M."/>
            <person name="Ohm R."/>
            <person name="Pangilinan J."/>
            <person name="Park H.-J."/>
            <person name="Ramirez L."/>
            <person name="Alfaro M."/>
            <person name="Sun H."/>
            <person name="Tritt A."/>
            <person name="Yoshinaga Y."/>
            <person name="Zwiers L.-H."/>
            <person name="Turgeon B."/>
            <person name="Goodwin S."/>
            <person name="Spatafora J."/>
            <person name="Crous P."/>
            <person name="Grigoriev I."/>
        </authorList>
    </citation>
    <scope>NUCLEOTIDE SEQUENCE</scope>
    <source>
        <strain evidence="12">CBS 123094</strain>
    </source>
</reference>
<dbReference type="EMBL" id="ML977676">
    <property type="protein sequence ID" value="KAF1994013.1"/>
    <property type="molecule type" value="Genomic_DNA"/>
</dbReference>
<evidence type="ECO:0000256" key="6">
    <source>
        <dbReference type="PIRSR" id="PIRSR601621-1"/>
    </source>
</evidence>
<evidence type="ECO:0000256" key="7">
    <source>
        <dbReference type="PIRSR" id="PIRSR601621-2"/>
    </source>
</evidence>
<evidence type="ECO:0000256" key="8">
    <source>
        <dbReference type="PIRSR" id="PIRSR601621-3"/>
    </source>
</evidence>
<evidence type="ECO:0000256" key="3">
    <source>
        <dbReference type="ARBA" id="ARBA00022617"/>
    </source>
</evidence>
<keyword evidence="5" id="KW-0325">Glycoprotein</keyword>
<dbReference type="GO" id="GO:0020037">
    <property type="term" value="F:heme binding"/>
    <property type="evidence" value="ECO:0007669"/>
    <property type="project" value="UniProtKB-UniRule"/>
</dbReference>
<evidence type="ECO:0000256" key="9">
    <source>
        <dbReference type="PIRSR" id="PIRSR601621-4"/>
    </source>
</evidence>
<dbReference type="SUPFAM" id="SSF48113">
    <property type="entry name" value="Heme-dependent peroxidases"/>
    <property type="match status" value="1"/>
</dbReference>
<dbReference type="PRINTS" id="PR00462">
    <property type="entry name" value="LIGNINASE"/>
</dbReference>
<dbReference type="AlphaFoldDB" id="A0A6A5VWT8"/>
<dbReference type="GO" id="GO:0046872">
    <property type="term" value="F:metal ion binding"/>
    <property type="evidence" value="ECO:0007669"/>
    <property type="project" value="UniProtKB-UniRule"/>
</dbReference>
<evidence type="ECO:0000256" key="4">
    <source>
        <dbReference type="ARBA" id="ARBA00023002"/>
    </source>
</evidence>
<feature type="binding site" evidence="7">
    <location>
        <position position="248"/>
    </location>
    <ligand>
        <name>Ca(2+)</name>
        <dbReference type="ChEBI" id="CHEBI:29108"/>
        <label>2</label>
    </ligand>
</feature>
<dbReference type="GO" id="GO:0042744">
    <property type="term" value="P:hydrogen peroxide catabolic process"/>
    <property type="evidence" value="ECO:0007669"/>
    <property type="project" value="TreeGrafter"/>
</dbReference>
<evidence type="ECO:0000256" key="10">
    <source>
        <dbReference type="RuleBase" id="RU363051"/>
    </source>
</evidence>
<feature type="active site" description="Proton acceptor" evidence="6">
    <location>
        <position position="109"/>
    </location>
</feature>
<feature type="domain" description="Plant heme peroxidase family profile" evidence="11">
    <location>
        <begin position="142"/>
        <end position="231"/>
    </location>
</feature>
<evidence type="ECO:0000313" key="13">
    <source>
        <dbReference type="Proteomes" id="UP000799779"/>
    </source>
</evidence>
<feature type="signal peptide" evidence="10">
    <location>
        <begin position="1"/>
        <end position="20"/>
    </location>
</feature>
<feature type="binding site" evidence="7">
    <location>
        <position position="110"/>
    </location>
    <ligand>
        <name>Ca(2+)</name>
        <dbReference type="ChEBI" id="CHEBI:29108"/>
        <label>1</label>
    </ligand>
</feature>
<keyword evidence="10" id="KW-0732">Signal</keyword>
<sequence length="340" mass="37293">MPGKFALAFPILSLGLLVLATPLEQHEVAPGLIEDPLKGTSNPIPQLIKDILAGVKSAVANNAESKKPLICEDACCVWWNVSEKLTAEFRETTGECNDNARAAIRFGFHDAGSWDEKSTHGGADGSLMMDFGEIDRPENNGLQSIRTLLRSVQSTYNVSYADLAQYAHNHATVTCPRGPRLMVFVGRKDAKKAAPKGLLPDVHDSADNLIALFQRKGISTHDLAALLGAHSSAKQRFVDETKANFSLDTTPGVWDTKFYNDTLQDPKDRPTIFQLPSDKVLSVHSEVKDSWRSFIGQGKFWGEAYGKAYLRVSLLGVKNFNHLVDCTETLPLFRANATVP</sequence>
<keyword evidence="7 10" id="KW-0479">Metal-binding</keyword>
<feature type="disulfide bond" evidence="9">
    <location>
        <begin position="75"/>
        <end position="326"/>
    </location>
</feature>
<accession>A0A6A5VWT8</accession>
<feature type="site" description="Transition state stabilizer" evidence="8">
    <location>
        <position position="105"/>
    </location>
</feature>
<feature type="binding site" evidence="7">
    <location>
        <position position="250"/>
    </location>
    <ligand>
        <name>Ca(2+)</name>
        <dbReference type="ChEBI" id="CHEBI:29108"/>
        <label>2</label>
    </ligand>
</feature>
<dbReference type="InterPro" id="IPR010255">
    <property type="entry name" value="Haem_peroxidase_sf"/>
</dbReference>
<feature type="binding site" evidence="7">
    <location>
        <position position="231"/>
    </location>
    <ligand>
        <name>Ca(2+)</name>
        <dbReference type="ChEBI" id="CHEBI:29108"/>
        <label>2</label>
    </ligand>
</feature>
<dbReference type="Gene3D" id="1.10.520.10">
    <property type="match status" value="1"/>
</dbReference>
<dbReference type="GO" id="GO:0034599">
    <property type="term" value="P:cellular response to oxidative stress"/>
    <property type="evidence" value="ECO:0007669"/>
    <property type="project" value="InterPro"/>
</dbReference>
<keyword evidence="7" id="KW-0408">Iron</keyword>
<dbReference type="Proteomes" id="UP000799779">
    <property type="component" value="Unassembled WGS sequence"/>
</dbReference>
<gene>
    <name evidence="12" type="ORF">P154DRAFT_567631</name>
</gene>
<evidence type="ECO:0000256" key="1">
    <source>
        <dbReference type="ARBA" id="ARBA00006089"/>
    </source>
</evidence>
<proteinExistence type="inferred from homology"/>
<dbReference type="Pfam" id="PF00141">
    <property type="entry name" value="peroxidase"/>
    <property type="match status" value="1"/>
</dbReference>
<evidence type="ECO:0000256" key="5">
    <source>
        <dbReference type="ARBA" id="ARBA00023180"/>
    </source>
</evidence>
<dbReference type="InterPro" id="IPR044831">
    <property type="entry name" value="Ccp1-like"/>
</dbReference>
<evidence type="ECO:0000259" key="11">
    <source>
        <dbReference type="PROSITE" id="PS50873"/>
    </source>
</evidence>
<feature type="binding site" evidence="7">
    <location>
        <position position="124"/>
    </location>
    <ligand>
        <name>Ca(2+)</name>
        <dbReference type="ChEBI" id="CHEBI:29108"/>
        <label>1</label>
    </ligand>
</feature>
<dbReference type="GO" id="GO:0000302">
    <property type="term" value="P:response to reactive oxygen species"/>
    <property type="evidence" value="ECO:0007669"/>
    <property type="project" value="TreeGrafter"/>
</dbReference>
<feature type="chain" id="PRO_5025707902" description="Peroxidase" evidence="10">
    <location>
        <begin position="21"/>
        <end position="340"/>
    </location>
</feature>
<dbReference type="PRINTS" id="PR00458">
    <property type="entry name" value="PEROXIDASE"/>
</dbReference>
<keyword evidence="7 10" id="KW-0106">Calcium</keyword>
<feature type="binding site" description="axial binding residue" evidence="7">
    <location>
        <position position="230"/>
    </location>
    <ligand>
        <name>heme b</name>
        <dbReference type="ChEBI" id="CHEBI:60344"/>
    </ligand>
    <ligandPart>
        <name>Fe</name>
        <dbReference type="ChEBI" id="CHEBI:18248"/>
    </ligandPart>
</feature>
<dbReference type="FunFam" id="1.10.520.10:FF:000021">
    <property type="entry name" value="Peroxidase"/>
    <property type="match status" value="1"/>
</dbReference>
<feature type="disulfide bond" evidence="9">
    <location>
        <begin position="96"/>
        <end position="175"/>
    </location>
</feature>
<dbReference type="PANTHER" id="PTHR31356">
    <property type="entry name" value="THYLAKOID LUMENAL 29 KDA PROTEIN, CHLOROPLASTIC-RELATED"/>
    <property type="match status" value="1"/>
</dbReference>
<dbReference type="EC" id="1.11.1.-" evidence="10"/>
<dbReference type="Gene3D" id="1.10.420.10">
    <property type="entry name" value="Peroxidase, domain 2"/>
    <property type="match status" value="1"/>
</dbReference>
<evidence type="ECO:0000313" key="12">
    <source>
        <dbReference type="EMBL" id="KAF1994013.1"/>
    </source>
</evidence>
<feature type="binding site" evidence="7">
    <location>
        <position position="126"/>
    </location>
    <ligand>
        <name>Ca(2+)</name>
        <dbReference type="ChEBI" id="CHEBI:29108"/>
        <label>1</label>
    </ligand>
</feature>
<comment type="similarity">
    <text evidence="1 10">Belongs to the peroxidase family. Ligninase subfamily.</text>
</comment>
<comment type="cofactor">
    <cofactor evidence="7 10">
        <name>Ca(2+)</name>
        <dbReference type="ChEBI" id="CHEBI:29108"/>
    </cofactor>
    <text evidence="7 10">Binds 2 calcium ions per subunit.</text>
</comment>
<comment type="cofactor">
    <cofactor evidence="7">
        <name>heme b</name>
        <dbReference type="ChEBI" id="CHEBI:60344"/>
    </cofactor>
    <text evidence="7">Binds 1 heme b (iron(II)-protoporphyrin IX) group per subunit.</text>
</comment>
<dbReference type="InterPro" id="IPR002016">
    <property type="entry name" value="Haem_peroxidase"/>
</dbReference>
<feature type="binding site" evidence="7">
    <location>
        <position position="122"/>
    </location>
    <ligand>
        <name>Ca(2+)</name>
        <dbReference type="ChEBI" id="CHEBI:29108"/>
        <label>1</label>
    </ligand>
</feature>
<keyword evidence="13" id="KW-1185">Reference proteome</keyword>
<dbReference type="InterPro" id="IPR001621">
    <property type="entry name" value="Ligninase"/>
</dbReference>
<keyword evidence="9" id="KW-1015">Disulfide bond</keyword>